<dbReference type="InterPro" id="IPR036097">
    <property type="entry name" value="HisK_dim/P_sf"/>
</dbReference>
<feature type="transmembrane region" description="Helical" evidence="8">
    <location>
        <begin position="12"/>
        <end position="34"/>
    </location>
</feature>
<dbReference type="InterPro" id="IPR003594">
    <property type="entry name" value="HATPase_dom"/>
</dbReference>
<dbReference type="GO" id="GO:0016036">
    <property type="term" value="P:cellular response to phosphate starvation"/>
    <property type="evidence" value="ECO:0007669"/>
    <property type="project" value="TreeGrafter"/>
</dbReference>
<reference evidence="10 11" key="1">
    <citation type="journal article" date="2016" name="Nat. Commun.">
        <title>Thousands of microbial genomes shed light on interconnected biogeochemical processes in an aquifer system.</title>
        <authorList>
            <person name="Anantharaman K."/>
            <person name="Brown C.T."/>
            <person name="Hug L.A."/>
            <person name="Sharon I."/>
            <person name="Castelle C.J."/>
            <person name="Probst A.J."/>
            <person name="Thomas B.C."/>
            <person name="Singh A."/>
            <person name="Wilkins M.J."/>
            <person name="Karaoz U."/>
            <person name="Brodie E.L."/>
            <person name="Williams K.H."/>
            <person name="Hubbard S.S."/>
            <person name="Banfield J.F."/>
        </authorList>
    </citation>
    <scope>NUCLEOTIDE SEQUENCE [LARGE SCALE GENOMIC DNA]</scope>
</reference>
<dbReference type="GO" id="GO:0005886">
    <property type="term" value="C:plasma membrane"/>
    <property type="evidence" value="ECO:0007669"/>
    <property type="project" value="TreeGrafter"/>
</dbReference>
<dbReference type="AlphaFoldDB" id="A0A1F8AS45"/>
<evidence type="ECO:0000313" key="11">
    <source>
        <dbReference type="Proteomes" id="UP000178603"/>
    </source>
</evidence>
<evidence type="ECO:0000256" key="5">
    <source>
        <dbReference type="ARBA" id="ARBA00022777"/>
    </source>
</evidence>
<protein>
    <recommendedName>
        <fullName evidence="2">histidine kinase</fullName>
        <ecNumber evidence="2">2.7.13.3</ecNumber>
    </recommendedName>
</protein>
<dbReference type="FunFam" id="1.10.287.130:FF:000001">
    <property type="entry name" value="Two-component sensor histidine kinase"/>
    <property type="match status" value="1"/>
</dbReference>
<comment type="caution">
    <text evidence="10">The sequence shown here is derived from an EMBL/GenBank/DDBJ whole genome shotgun (WGS) entry which is preliminary data.</text>
</comment>
<evidence type="ECO:0000256" key="1">
    <source>
        <dbReference type="ARBA" id="ARBA00000085"/>
    </source>
</evidence>
<keyword evidence="7 8" id="KW-0472">Membrane</keyword>
<dbReference type="PROSITE" id="PS50109">
    <property type="entry name" value="HIS_KIN"/>
    <property type="match status" value="1"/>
</dbReference>
<dbReference type="FunFam" id="3.30.565.10:FF:000006">
    <property type="entry name" value="Sensor histidine kinase WalK"/>
    <property type="match status" value="1"/>
</dbReference>
<dbReference type="InterPro" id="IPR050351">
    <property type="entry name" value="BphY/WalK/GraS-like"/>
</dbReference>
<dbReference type="Pfam" id="PF00512">
    <property type="entry name" value="HisKA"/>
    <property type="match status" value="1"/>
</dbReference>
<dbReference type="SMART" id="SM00388">
    <property type="entry name" value="HisKA"/>
    <property type="match status" value="1"/>
</dbReference>
<keyword evidence="8" id="KW-1133">Transmembrane helix</keyword>
<evidence type="ECO:0000256" key="6">
    <source>
        <dbReference type="ARBA" id="ARBA00023012"/>
    </source>
</evidence>
<keyword evidence="3" id="KW-0597">Phosphoprotein</keyword>
<name>A0A1F8AS45_9BACT</name>
<dbReference type="EMBL" id="MGGW01000014">
    <property type="protein sequence ID" value="OGM54450.1"/>
    <property type="molecule type" value="Genomic_DNA"/>
</dbReference>
<dbReference type="SUPFAM" id="SSF47384">
    <property type="entry name" value="Homodimeric domain of signal transducing histidine kinase"/>
    <property type="match status" value="1"/>
</dbReference>
<keyword evidence="4" id="KW-0808">Transferase</keyword>
<evidence type="ECO:0000313" key="10">
    <source>
        <dbReference type="EMBL" id="OGM54450.1"/>
    </source>
</evidence>
<dbReference type="Proteomes" id="UP000178603">
    <property type="component" value="Unassembled WGS sequence"/>
</dbReference>
<dbReference type="Gene3D" id="3.30.565.10">
    <property type="entry name" value="Histidine kinase-like ATPase, C-terminal domain"/>
    <property type="match status" value="1"/>
</dbReference>
<evidence type="ECO:0000256" key="2">
    <source>
        <dbReference type="ARBA" id="ARBA00012438"/>
    </source>
</evidence>
<dbReference type="GO" id="GO:0000155">
    <property type="term" value="F:phosphorelay sensor kinase activity"/>
    <property type="evidence" value="ECO:0007669"/>
    <property type="project" value="InterPro"/>
</dbReference>
<dbReference type="EC" id="2.7.13.3" evidence="2"/>
<sequence>MHIFDSARIKLTAWYLVIIALISISFSAIIYQVVTNELERGFMVAEYRIRGMPIPHQRVRLLLEDELMDAKNLVAARLAVINGFILIVSGLASYVLAGKSLRPIKLAMDEQKRFVADASHELKTPLTAIKTEIEVALRDKNLKLRQARELLKSNLQETDKIKDLANYLLTLSKYEGNGKDIVRQKVNFKEVVSEAVEKNLALARNNSTKLLSRLEEINIYGNKQSLVELVSILINNAIKYSPKNRKVSVDLSKRGRSAVLEVKDEGIGIDKKDLAHVFDRFYRSDSSRSKDNIEGFGLGLSIAKSIVELHEGKITVSSKPNKGSTFSIVLPLV</sequence>
<dbReference type="SMART" id="SM00387">
    <property type="entry name" value="HATPase_c"/>
    <property type="match status" value="1"/>
</dbReference>
<dbReference type="InterPro" id="IPR036890">
    <property type="entry name" value="HATPase_C_sf"/>
</dbReference>
<proteinExistence type="predicted"/>
<keyword evidence="5" id="KW-0418">Kinase</keyword>
<keyword evidence="8" id="KW-0812">Transmembrane</keyword>
<evidence type="ECO:0000256" key="8">
    <source>
        <dbReference type="SAM" id="Phobius"/>
    </source>
</evidence>
<dbReference type="Gene3D" id="1.10.287.130">
    <property type="match status" value="1"/>
</dbReference>
<dbReference type="InterPro" id="IPR005467">
    <property type="entry name" value="His_kinase_dom"/>
</dbReference>
<dbReference type="PANTHER" id="PTHR45453">
    <property type="entry name" value="PHOSPHATE REGULON SENSOR PROTEIN PHOR"/>
    <property type="match status" value="1"/>
</dbReference>
<keyword evidence="6" id="KW-0902">Two-component regulatory system</keyword>
<feature type="domain" description="Histidine kinase" evidence="9">
    <location>
        <begin position="117"/>
        <end position="333"/>
    </location>
</feature>
<dbReference type="PRINTS" id="PR00344">
    <property type="entry name" value="BCTRLSENSOR"/>
</dbReference>
<dbReference type="GO" id="GO:0004721">
    <property type="term" value="F:phosphoprotein phosphatase activity"/>
    <property type="evidence" value="ECO:0007669"/>
    <property type="project" value="TreeGrafter"/>
</dbReference>
<evidence type="ECO:0000256" key="3">
    <source>
        <dbReference type="ARBA" id="ARBA00022553"/>
    </source>
</evidence>
<dbReference type="CDD" id="cd00082">
    <property type="entry name" value="HisKA"/>
    <property type="match status" value="1"/>
</dbReference>
<dbReference type="Pfam" id="PF02518">
    <property type="entry name" value="HATPase_c"/>
    <property type="match status" value="1"/>
</dbReference>
<organism evidence="10 11">
    <name type="scientific">Candidatus Woesebacteria bacterium RIFCSPHIGHO2_12_FULL_41_24</name>
    <dbReference type="NCBI Taxonomy" id="1802510"/>
    <lineage>
        <taxon>Bacteria</taxon>
        <taxon>Candidatus Woeseibacteriota</taxon>
    </lineage>
</organism>
<dbReference type="PANTHER" id="PTHR45453:SF1">
    <property type="entry name" value="PHOSPHATE REGULON SENSOR PROTEIN PHOR"/>
    <property type="match status" value="1"/>
</dbReference>
<evidence type="ECO:0000256" key="4">
    <source>
        <dbReference type="ARBA" id="ARBA00022679"/>
    </source>
</evidence>
<accession>A0A1F8AS45</accession>
<dbReference type="SUPFAM" id="SSF55874">
    <property type="entry name" value="ATPase domain of HSP90 chaperone/DNA topoisomerase II/histidine kinase"/>
    <property type="match status" value="1"/>
</dbReference>
<dbReference type="InterPro" id="IPR003661">
    <property type="entry name" value="HisK_dim/P_dom"/>
</dbReference>
<feature type="transmembrane region" description="Helical" evidence="8">
    <location>
        <begin position="74"/>
        <end position="97"/>
    </location>
</feature>
<evidence type="ECO:0000259" key="9">
    <source>
        <dbReference type="PROSITE" id="PS50109"/>
    </source>
</evidence>
<gene>
    <name evidence="10" type="ORF">A3E44_00095</name>
</gene>
<evidence type="ECO:0000256" key="7">
    <source>
        <dbReference type="ARBA" id="ARBA00023136"/>
    </source>
</evidence>
<comment type="catalytic activity">
    <reaction evidence="1">
        <text>ATP + protein L-histidine = ADP + protein N-phospho-L-histidine.</text>
        <dbReference type="EC" id="2.7.13.3"/>
    </reaction>
</comment>
<dbReference type="InterPro" id="IPR004358">
    <property type="entry name" value="Sig_transdc_His_kin-like_C"/>
</dbReference>